<protein>
    <submittedName>
        <fullName evidence="1">Uncharacterized protein</fullName>
    </submittedName>
</protein>
<name>A0A8E2EPC6_9PEZI</name>
<keyword evidence="2" id="KW-1185">Reference proteome</keyword>
<proteinExistence type="predicted"/>
<evidence type="ECO:0000313" key="2">
    <source>
        <dbReference type="Proteomes" id="UP000250140"/>
    </source>
</evidence>
<dbReference type="Proteomes" id="UP000250140">
    <property type="component" value="Unassembled WGS sequence"/>
</dbReference>
<gene>
    <name evidence="1" type="ORF">AOQ84DRAFT_357527</name>
</gene>
<reference evidence="1 2" key="1">
    <citation type="journal article" date="2016" name="Nat. Commun.">
        <title>Ectomycorrhizal ecology is imprinted in the genome of the dominant symbiotic fungus Cenococcum geophilum.</title>
        <authorList>
            <consortium name="DOE Joint Genome Institute"/>
            <person name="Peter M."/>
            <person name="Kohler A."/>
            <person name="Ohm R.A."/>
            <person name="Kuo A."/>
            <person name="Krutzmann J."/>
            <person name="Morin E."/>
            <person name="Arend M."/>
            <person name="Barry K.W."/>
            <person name="Binder M."/>
            <person name="Choi C."/>
            <person name="Clum A."/>
            <person name="Copeland A."/>
            <person name="Grisel N."/>
            <person name="Haridas S."/>
            <person name="Kipfer T."/>
            <person name="LaButti K."/>
            <person name="Lindquist E."/>
            <person name="Lipzen A."/>
            <person name="Maire R."/>
            <person name="Meier B."/>
            <person name="Mihaltcheva S."/>
            <person name="Molinier V."/>
            <person name="Murat C."/>
            <person name="Poggeler S."/>
            <person name="Quandt C.A."/>
            <person name="Sperisen C."/>
            <person name="Tritt A."/>
            <person name="Tisserant E."/>
            <person name="Crous P.W."/>
            <person name="Henrissat B."/>
            <person name="Nehls U."/>
            <person name="Egli S."/>
            <person name="Spatafora J.W."/>
            <person name="Grigoriev I.V."/>
            <person name="Martin F.M."/>
        </authorList>
    </citation>
    <scope>NUCLEOTIDE SEQUENCE [LARGE SCALE GENOMIC DNA]</scope>
    <source>
        <strain evidence="1 2">CBS 207.34</strain>
    </source>
</reference>
<dbReference type="AlphaFoldDB" id="A0A8E2EPC6"/>
<dbReference type="EMBL" id="KV750995">
    <property type="protein sequence ID" value="OCL02160.1"/>
    <property type="molecule type" value="Genomic_DNA"/>
</dbReference>
<evidence type="ECO:0000313" key="1">
    <source>
        <dbReference type="EMBL" id="OCL02160.1"/>
    </source>
</evidence>
<sequence length="56" mass="5983">MKLITLIIVIAVVIAIGSRGGTGIFISITRLLAYVPAHQVIITIIDNSTGHDCYNC</sequence>
<organism evidence="1 2">
    <name type="scientific">Glonium stellatum</name>
    <dbReference type="NCBI Taxonomy" id="574774"/>
    <lineage>
        <taxon>Eukaryota</taxon>
        <taxon>Fungi</taxon>
        <taxon>Dikarya</taxon>
        <taxon>Ascomycota</taxon>
        <taxon>Pezizomycotina</taxon>
        <taxon>Dothideomycetes</taxon>
        <taxon>Pleosporomycetidae</taxon>
        <taxon>Gloniales</taxon>
        <taxon>Gloniaceae</taxon>
        <taxon>Glonium</taxon>
    </lineage>
</organism>
<accession>A0A8E2EPC6</accession>